<dbReference type="Proteomes" id="UP001310022">
    <property type="component" value="Unassembled WGS sequence"/>
</dbReference>
<dbReference type="AlphaFoldDB" id="A0AAN5AIC8"/>
<sequence>MMLKFQIDEQHHLRDLLKIIFLSEILRILFNFSVFIKKYQTA</sequence>
<evidence type="ECO:0000313" key="1">
    <source>
        <dbReference type="EMBL" id="GJM59769.1"/>
    </source>
</evidence>
<organism evidence="1 2">
    <name type="scientific">Persicobacter diffluens</name>
    <dbReference type="NCBI Taxonomy" id="981"/>
    <lineage>
        <taxon>Bacteria</taxon>
        <taxon>Pseudomonadati</taxon>
        <taxon>Bacteroidota</taxon>
        <taxon>Cytophagia</taxon>
        <taxon>Cytophagales</taxon>
        <taxon>Persicobacteraceae</taxon>
        <taxon>Persicobacter</taxon>
    </lineage>
</organism>
<accession>A0AAN5AIC8</accession>
<evidence type="ECO:0000313" key="2">
    <source>
        <dbReference type="Proteomes" id="UP001310022"/>
    </source>
</evidence>
<gene>
    <name evidence="1" type="ORF">PEDI_03210</name>
</gene>
<name>A0AAN5AIC8_9BACT</name>
<reference evidence="1 2" key="1">
    <citation type="submission" date="2021-12" db="EMBL/GenBank/DDBJ databases">
        <title>Genome sequencing of bacteria with rrn-lacking chromosome and rrn-plasmid.</title>
        <authorList>
            <person name="Anda M."/>
            <person name="Iwasaki W."/>
        </authorList>
    </citation>
    <scope>NUCLEOTIDE SEQUENCE [LARGE SCALE GENOMIC DNA]</scope>
    <source>
        <strain evidence="1 2">NBRC 15940</strain>
    </source>
</reference>
<proteinExistence type="predicted"/>
<dbReference type="EMBL" id="BQKE01000001">
    <property type="protein sequence ID" value="GJM59769.1"/>
    <property type="molecule type" value="Genomic_DNA"/>
</dbReference>
<protein>
    <submittedName>
        <fullName evidence="1">Uncharacterized protein</fullName>
    </submittedName>
</protein>
<keyword evidence="2" id="KW-1185">Reference proteome</keyword>
<comment type="caution">
    <text evidence="1">The sequence shown here is derived from an EMBL/GenBank/DDBJ whole genome shotgun (WGS) entry which is preliminary data.</text>
</comment>